<evidence type="ECO:0000256" key="2">
    <source>
        <dbReference type="ARBA" id="ARBA00005102"/>
    </source>
</evidence>
<protein>
    <recommendedName>
        <fullName evidence="4">Lysine N-acyltransferase MbtK</fullName>
    </recommendedName>
    <alternativeName>
        <fullName evidence="5">Mycobactin synthase protein K</fullName>
    </alternativeName>
</protein>
<feature type="region of interest" description="Disordered" evidence="6">
    <location>
        <begin position="374"/>
        <end position="454"/>
    </location>
</feature>
<dbReference type="InterPro" id="IPR029055">
    <property type="entry name" value="Ntn_hydrolases_N"/>
</dbReference>
<comment type="function">
    <text evidence="1">Acyltransferase required for the direct transfer of medium- to long-chain fatty acyl moieties from a carrier protein (MbtL) on to the epsilon-amino group of lysine residue in the mycobactin core.</text>
</comment>
<dbReference type="InterPro" id="IPR016181">
    <property type="entry name" value="Acyl_CoA_acyltransferase"/>
</dbReference>
<gene>
    <name evidence="8" type="ORF">E5Z02_07155</name>
</gene>
<dbReference type="InterPro" id="IPR002692">
    <property type="entry name" value="S45"/>
</dbReference>
<feature type="domain" description="Acyltransferase MbtK/IucB-like conserved" evidence="7">
    <location>
        <begin position="888"/>
        <end position="936"/>
    </location>
</feature>
<comment type="pathway">
    <text evidence="2">Siderophore biosynthesis; mycobactin biosynthesis.</text>
</comment>
<dbReference type="SUPFAM" id="SSF56235">
    <property type="entry name" value="N-terminal nucleophile aminohydrolases (Ntn hydrolases)"/>
    <property type="match status" value="1"/>
</dbReference>
<dbReference type="InterPro" id="IPR043147">
    <property type="entry name" value="Penicillin_amidase_A-knob"/>
</dbReference>
<dbReference type="InterPro" id="IPR019432">
    <property type="entry name" value="Acyltransferase_MbtK/IucB-like"/>
</dbReference>
<comment type="caution">
    <text evidence="8">The sequence shown here is derived from an EMBL/GenBank/DDBJ whole genome shotgun (WGS) entry which is preliminary data.</text>
</comment>
<reference evidence="8 9" key="1">
    <citation type="submission" date="2019-04" db="EMBL/GenBank/DDBJ databases">
        <title>Streptomyces rhizosphaericola sp. nov., an actinobacterium isolated from the wheat rhizosphere.</title>
        <authorList>
            <person name="Vargas Hoyos H.A."/>
            <person name="Santos S.N."/>
            <person name="Genuario D.B."/>
            <person name="Melo I.S."/>
            <person name="Da Silva L.J."/>
            <person name="Da Silva F.S.P."/>
            <person name="Zucchi T.D."/>
        </authorList>
    </citation>
    <scope>NUCLEOTIDE SEQUENCE [LARGE SCALE GENOMIC DNA]</scope>
    <source>
        <strain evidence="8 9">1AS2c</strain>
    </source>
</reference>
<evidence type="ECO:0000256" key="4">
    <source>
        <dbReference type="ARBA" id="ARBA00020586"/>
    </source>
</evidence>
<feature type="compositionally biased region" description="Gly residues" evidence="6">
    <location>
        <begin position="24"/>
        <end position="40"/>
    </location>
</feature>
<dbReference type="SMART" id="SM01006">
    <property type="entry name" value="AlcB"/>
    <property type="match status" value="1"/>
</dbReference>
<evidence type="ECO:0000256" key="1">
    <source>
        <dbReference type="ARBA" id="ARBA00003818"/>
    </source>
</evidence>
<dbReference type="Gene3D" id="1.10.1400.10">
    <property type="match status" value="1"/>
</dbReference>
<dbReference type="PANTHER" id="PTHR34218:SF4">
    <property type="entry name" value="ACYL-HOMOSERINE LACTONE ACYLASE QUIP"/>
    <property type="match status" value="1"/>
</dbReference>
<dbReference type="SUPFAM" id="SSF55729">
    <property type="entry name" value="Acyl-CoA N-acyltransferases (Nat)"/>
    <property type="match status" value="1"/>
</dbReference>
<evidence type="ECO:0000256" key="5">
    <source>
        <dbReference type="ARBA" id="ARBA00031122"/>
    </source>
</evidence>
<evidence type="ECO:0000256" key="6">
    <source>
        <dbReference type="SAM" id="MobiDB-lite"/>
    </source>
</evidence>
<comment type="similarity">
    <text evidence="3">Belongs to the peptidase S45 family.</text>
</comment>
<name>A0ABY2PJK7_9ACTN</name>
<dbReference type="Proteomes" id="UP000306274">
    <property type="component" value="Unassembled WGS sequence"/>
</dbReference>
<evidence type="ECO:0000313" key="8">
    <source>
        <dbReference type="EMBL" id="TGZ10963.1"/>
    </source>
</evidence>
<organism evidence="8 9">
    <name type="scientific">Streptomyces rhizosphaericola</name>
    <dbReference type="NCBI Taxonomy" id="2564098"/>
    <lineage>
        <taxon>Bacteria</taxon>
        <taxon>Bacillati</taxon>
        <taxon>Actinomycetota</taxon>
        <taxon>Actinomycetes</taxon>
        <taxon>Kitasatosporales</taxon>
        <taxon>Streptomycetaceae</taxon>
        <taxon>Streptomyces</taxon>
    </lineage>
</organism>
<dbReference type="Pfam" id="PF13523">
    <property type="entry name" value="Acetyltransf_8"/>
    <property type="match status" value="1"/>
</dbReference>
<feature type="region of interest" description="Disordered" evidence="6">
    <location>
        <begin position="1"/>
        <end position="48"/>
    </location>
</feature>
<evidence type="ECO:0000313" key="9">
    <source>
        <dbReference type="Proteomes" id="UP000306274"/>
    </source>
</evidence>
<keyword evidence="9" id="KW-1185">Reference proteome</keyword>
<dbReference type="Gene3D" id="3.40.630.30">
    <property type="match status" value="1"/>
</dbReference>
<sequence length="1055" mass="111756">MGRAMTTAGVDGERPGPGMSGESAGAGGSAGAEGVGGAGGSATSEASGGAGAFEGSGVSGGFGAFEASGVSKGAEAFETFRDDRGIPHLRAGSALALARAQGHNAALDRAWQLETERHRLLGTTAAHLGAEAVDWDRFARRARLADTARRCYERLAPQTAAWVRAYVDGVNAGLPEGAARAPEFTAAGLAPGRWEPWTPLGVWLSTHILFAGFPTKLWREEVARRLGDDRATLFATDGPGTSGSNGWLLTGARTTTGAPVIAGDPHRFIEDPGVYQQLRLACPEFDVVGLAVPGVPGIAHFGHAGGVAWAITNAMADYQDLYREQLRRTADGGVEALGPDGWYRAHAHTETIEVAGGEPEPVEVVETDRGPVIIGEVPDASDGPDGPHASDVPRTPEAPHASDAPYASDAAHTPDGPHAPDGPHGPDAPHAPDGPHGSDAPHAPDAPGVRGDAPLISLRYPPRVTGDLGFDVLPALLRARTVADLDTALDGWVEPVNVVLAADTTGATLHRVAGHVPVRPYANRLRVVPAHDPAYAWREGAEPTPRTEVDSATGTAVMANERGLAAPLGIEFAPPHRADRIRELLGASPGAGAREVTGPPWSAADMAVVHTDTRLASSRQLLSLLAWAPDLGPAAERLRDRLLRWDRHMDADSTDATLYSRLRADVVHRLAGHPALRPVTGEADPWRSPAYPPLFRPWLAAVPRIGYALETLLTVGLLPYEERLALVAASAEAVAAAQTGDGPAPWGEVHRVAPWQALPDATPEEVWPGLAGDHDCVLSTSGVPGVTDLFARGPAARYVWDLARREDSLWVVPFGASGVPGSPHHRDQTELWASGRPAPVTTDWNLLHRTEETTATMTTTSGSDAPVPALRPAVYEQKVEGFGVVRLVPVAPAADEELLHGWVTQERARFWGMADHTAEQVREIYEFVDSLPTHHAYLALRDGVPAALFQTYEPDADPVGECYDVRPGDFGIHLLIAPAEGEGAVKGYTDFLLTAFIGYVFSDPARRRVVVEPDARNEKALARMVRVGFELGPEIRKPEKTARLAFLTREALGLA</sequence>
<dbReference type="Gene3D" id="1.10.439.10">
    <property type="entry name" value="Penicillin Amidohydrolase, domain 1"/>
    <property type="match status" value="1"/>
</dbReference>
<evidence type="ECO:0000259" key="7">
    <source>
        <dbReference type="SMART" id="SM01006"/>
    </source>
</evidence>
<evidence type="ECO:0000256" key="3">
    <source>
        <dbReference type="ARBA" id="ARBA00006586"/>
    </source>
</evidence>
<dbReference type="Gene3D" id="3.60.20.10">
    <property type="entry name" value="Glutamine Phosphoribosylpyrophosphate, subunit 1, domain 1"/>
    <property type="match status" value="2"/>
</dbReference>
<dbReference type="Pfam" id="PF01804">
    <property type="entry name" value="Penicil_amidase"/>
    <property type="match status" value="1"/>
</dbReference>
<dbReference type="InterPro" id="IPR023343">
    <property type="entry name" value="Penicillin_amidase_dom1"/>
</dbReference>
<dbReference type="PANTHER" id="PTHR34218">
    <property type="entry name" value="PEPTIDASE S45 PENICILLIN AMIDASE"/>
    <property type="match status" value="1"/>
</dbReference>
<dbReference type="EMBL" id="SRZK01000044">
    <property type="protein sequence ID" value="TGZ10963.1"/>
    <property type="molecule type" value="Genomic_DNA"/>
</dbReference>
<proteinExistence type="inferred from homology"/>
<accession>A0ABY2PJK7</accession>